<evidence type="ECO:0000256" key="1">
    <source>
        <dbReference type="ARBA" id="ARBA00022679"/>
    </source>
</evidence>
<dbReference type="Pfam" id="PF13649">
    <property type="entry name" value="Methyltransf_25"/>
    <property type="match status" value="1"/>
</dbReference>
<dbReference type="RefSeq" id="WP_345652914.1">
    <property type="nucleotide sequence ID" value="NZ_BAABKB010000018.1"/>
</dbReference>
<dbReference type="GO" id="GO:0032259">
    <property type="term" value="P:methylation"/>
    <property type="evidence" value="ECO:0007669"/>
    <property type="project" value="UniProtKB-KW"/>
</dbReference>
<keyword evidence="3" id="KW-0489">Methyltransferase</keyword>
<keyword evidence="1" id="KW-0808">Transferase</keyword>
<organism evidence="3 4">
    <name type="scientific">Streptomyces siamensis</name>
    <dbReference type="NCBI Taxonomy" id="1274986"/>
    <lineage>
        <taxon>Bacteria</taxon>
        <taxon>Bacillati</taxon>
        <taxon>Actinomycetota</taxon>
        <taxon>Actinomycetes</taxon>
        <taxon>Kitasatosporales</taxon>
        <taxon>Streptomycetaceae</taxon>
        <taxon>Streptomyces</taxon>
    </lineage>
</organism>
<gene>
    <name evidence="3" type="ORF">GCM10023335_47850</name>
</gene>
<name>A0ABP9J5D1_9ACTN</name>
<dbReference type="GO" id="GO:0008168">
    <property type="term" value="F:methyltransferase activity"/>
    <property type="evidence" value="ECO:0007669"/>
    <property type="project" value="UniProtKB-KW"/>
</dbReference>
<reference evidence="4" key="1">
    <citation type="journal article" date="2019" name="Int. J. Syst. Evol. Microbiol.">
        <title>The Global Catalogue of Microorganisms (GCM) 10K type strain sequencing project: providing services to taxonomists for standard genome sequencing and annotation.</title>
        <authorList>
            <consortium name="The Broad Institute Genomics Platform"/>
            <consortium name="The Broad Institute Genome Sequencing Center for Infectious Disease"/>
            <person name="Wu L."/>
            <person name="Ma J."/>
        </authorList>
    </citation>
    <scope>NUCLEOTIDE SEQUENCE [LARGE SCALE GENOMIC DNA]</scope>
    <source>
        <strain evidence="4">JCM 18409</strain>
    </source>
</reference>
<sequence>MTDRSFSDVTLAALYDTLNPWGPSDDFYLDLVMSARSVLDVGCGTGQLLGRAREAGHRGRLCGLDPAAAMLVQARRWDAVEWVLGDLASTRWEREFDLVVMTGHAFQVLLGDEELRGALGTVREALCDGGRFVFETRHPAARSWESWSPEHVHEVSDAHGAVVRVWHEVEAPVLGERVTFTETFEHPAWERPRTSRSTLRFLGPEALSCFLDEAGLVVREQFGDWGRGPLTPASSEIITVAGPAGRR</sequence>
<feature type="domain" description="Methyltransferase" evidence="2">
    <location>
        <begin position="38"/>
        <end position="130"/>
    </location>
</feature>
<dbReference type="CDD" id="cd02440">
    <property type="entry name" value="AdoMet_MTases"/>
    <property type="match status" value="1"/>
</dbReference>
<dbReference type="InterPro" id="IPR041698">
    <property type="entry name" value="Methyltransf_25"/>
</dbReference>
<dbReference type="SUPFAM" id="SSF53335">
    <property type="entry name" value="S-adenosyl-L-methionine-dependent methyltransferases"/>
    <property type="match status" value="1"/>
</dbReference>
<comment type="caution">
    <text evidence="3">The sequence shown here is derived from an EMBL/GenBank/DDBJ whole genome shotgun (WGS) entry which is preliminary data.</text>
</comment>
<evidence type="ECO:0000313" key="3">
    <source>
        <dbReference type="EMBL" id="GAA5019320.1"/>
    </source>
</evidence>
<dbReference type="Gene3D" id="2.20.130.10">
    <property type="entry name" value="CAC2371-like domains"/>
    <property type="match status" value="1"/>
</dbReference>
<dbReference type="PANTHER" id="PTHR43861">
    <property type="entry name" value="TRANS-ACONITATE 2-METHYLTRANSFERASE-RELATED"/>
    <property type="match status" value="1"/>
</dbReference>
<evidence type="ECO:0000259" key="2">
    <source>
        <dbReference type="Pfam" id="PF13649"/>
    </source>
</evidence>
<dbReference type="Proteomes" id="UP001501759">
    <property type="component" value="Unassembled WGS sequence"/>
</dbReference>
<accession>A0ABP9J5D1</accession>
<proteinExistence type="predicted"/>
<keyword evidence="4" id="KW-1185">Reference proteome</keyword>
<dbReference type="Gene3D" id="3.40.50.150">
    <property type="entry name" value="Vaccinia Virus protein VP39"/>
    <property type="match status" value="1"/>
</dbReference>
<dbReference type="InterPro" id="IPR029063">
    <property type="entry name" value="SAM-dependent_MTases_sf"/>
</dbReference>
<dbReference type="EMBL" id="BAABKB010000018">
    <property type="protein sequence ID" value="GAA5019320.1"/>
    <property type="molecule type" value="Genomic_DNA"/>
</dbReference>
<evidence type="ECO:0000313" key="4">
    <source>
        <dbReference type="Proteomes" id="UP001501759"/>
    </source>
</evidence>
<protein>
    <submittedName>
        <fullName evidence="3">Class I SAM-dependent methyltransferase</fullName>
    </submittedName>
</protein>